<dbReference type="EMBL" id="JAKOGI010000220">
    <property type="protein sequence ID" value="KAJ8439429.1"/>
    <property type="molecule type" value="Genomic_DNA"/>
</dbReference>
<accession>A0A9Q1K9L1</accession>
<feature type="compositionally biased region" description="Basic and acidic residues" evidence="1">
    <location>
        <begin position="25"/>
        <end position="37"/>
    </location>
</feature>
<dbReference type="AlphaFoldDB" id="A0A9Q1K9L1"/>
<dbReference type="InterPro" id="IPR021916">
    <property type="entry name" value="DUF3527"/>
</dbReference>
<gene>
    <name evidence="2" type="ORF">Cgig2_001769</name>
</gene>
<feature type="compositionally biased region" description="Polar residues" evidence="1">
    <location>
        <begin position="253"/>
        <end position="264"/>
    </location>
</feature>
<evidence type="ECO:0000256" key="1">
    <source>
        <dbReference type="SAM" id="MobiDB-lite"/>
    </source>
</evidence>
<dbReference type="OrthoDB" id="1939710at2759"/>
<keyword evidence="3" id="KW-1185">Reference proteome</keyword>
<reference evidence="2" key="1">
    <citation type="submission" date="2022-04" db="EMBL/GenBank/DDBJ databases">
        <title>Carnegiea gigantea Genome sequencing and assembly v2.</title>
        <authorList>
            <person name="Copetti D."/>
            <person name="Sanderson M.J."/>
            <person name="Burquez A."/>
            <person name="Wojciechowski M.F."/>
        </authorList>
    </citation>
    <scope>NUCLEOTIDE SEQUENCE</scope>
    <source>
        <strain evidence="2">SGP5-SGP5p</strain>
        <tissue evidence="2">Aerial part</tissue>
    </source>
</reference>
<feature type="compositionally biased region" description="Basic and acidic residues" evidence="1">
    <location>
        <begin position="167"/>
        <end position="179"/>
    </location>
</feature>
<comment type="caution">
    <text evidence="2">The sequence shown here is derived from an EMBL/GenBank/DDBJ whole genome shotgun (WGS) entry which is preliminary data.</text>
</comment>
<feature type="region of interest" description="Disordered" evidence="1">
    <location>
        <begin position="85"/>
        <end position="106"/>
    </location>
</feature>
<sequence>MELEFDKYCKIGWSPRTVLPPHSQMKGENRSRKEKPTSRNGECDLLPLEEEGFTNIKFRNYRSVSCKNLSSEAVELECNEVHRRGSVYQSSRERTSRRPAMSGGRKKIEFSLGNETAFSFGILDSICGSDEEAEAEALEKETPLVNPLNSDMVSSAGPPPKPCPLNLKDRRSDSGKSAERDLIENQKFKCDQVCSPSNDANVLKERDTSGLNKSLYAKLALPHSPTHSEGESSKGSPKPRFTPIRKMFDPLTKSKSYRNPSNDAKSAGLAGSDGNKTLKKSLLHEFSSAVTNVESAPESVKKDPQPVAPPCSPVHLNGNLKMERKHGVPYFEFSMTHSEDVFVAKTWKTEDAPNWVYTFHTIRGRKKNNVTGWGVKYNNKGSPMVGQMQVSCYLCSELRGHGAFSSSMVTEFVLYDIAHARNSITAEEEVSSAESSKVSGDSSEGLVEGNVQLDNFFGLVKPRVPTTNVTDHNTADVSTPYPWAPADLHPNWEIAAVVVQVPFEKRGSLKYKRGDKLGNQDHASLLDLPLGGLRTKSVHDDERTVKVNVVTPLGNHGLPCSDESRGPSPLLDRWRVGGGCDCGGWDMACPLIVFSNSTTQCMEEYSILQQNQPLNLYVQGRKENMPALAITIKEKGQYAVHFHAQLSALQAFAACVAILHTTEASGSAEQEKNEQLLQCSSLKVLVEDEVKVLVEAVTAEERRKVTKKAEENLASFVLNPPFSPFARV</sequence>
<proteinExistence type="predicted"/>
<feature type="region of interest" description="Disordered" evidence="1">
    <location>
        <begin position="296"/>
        <end position="315"/>
    </location>
</feature>
<name>A0A9Q1K9L1_9CARY</name>
<dbReference type="PANTHER" id="PTHR31390:SF0">
    <property type="entry name" value="DOMAIN PROTEIN, PUTATIVE (DUF3527)-RELATED"/>
    <property type="match status" value="1"/>
</dbReference>
<feature type="region of interest" description="Disordered" evidence="1">
    <location>
        <begin position="132"/>
        <end position="179"/>
    </location>
</feature>
<dbReference type="Proteomes" id="UP001153076">
    <property type="component" value="Unassembled WGS sequence"/>
</dbReference>
<feature type="region of interest" description="Disordered" evidence="1">
    <location>
        <begin position="19"/>
        <end position="43"/>
    </location>
</feature>
<dbReference type="Pfam" id="PF12043">
    <property type="entry name" value="DUF3527"/>
    <property type="match status" value="1"/>
</dbReference>
<feature type="region of interest" description="Disordered" evidence="1">
    <location>
        <begin position="221"/>
        <end position="273"/>
    </location>
</feature>
<dbReference type="PANTHER" id="PTHR31390">
    <property type="entry name" value="EXPRESSED PROTEIN"/>
    <property type="match status" value="1"/>
</dbReference>
<evidence type="ECO:0000313" key="2">
    <source>
        <dbReference type="EMBL" id="KAJ8439429.1"/>
    </source>
</evidence>
<evidence type="ECO:0000313" key="3">
    <source>
        <dbReference type="Proteomes" id="UP001153076"/>
    </source>
</evidence>
<protein>
    <submittedName>
        <fullName evidence="2">Uncharacterized protein</fullName>
    </submittedName>
</protein>
<organism evidence="2 3">
    <name type="scientific">Carnegiea gigantea</name>
    <dbReference type="NCBI Taxonomy" id="171969"/>
    <lineage>
        <taxon>Eukaryota</taxon>
        <taxon>Viridiplantae</taxon>
        <taxon>Streptophyta</taxon>
        <taxon>Embryophyta</taxon>
        <taxon>Tracheophyta</taxon>
        <taxon>Spermatophyta</taxon>
        <taxon>Magnoliopsida</taxon>
        <taxon>eudicotyledons</taxon>
        <taxon>Gunneridae</taxon>
        <taxon>Pentapetalae</taxon>
        <taxon>Caryophyllales</taxon>
        <taxon>Cactineae</taxon>
        <taxon>Cactaceae</taxon>
        <taxon>Cactoideae</taxon>
        <taxon>Echinocereeae</taxon>
        <taxon>Carnegiea</taxon>
    </lineage>
</organism>